<dbReference type="Proteomes" id="UP000294588">
    <property type="component" value="Unassembled WGS sequence"/>
</dbReference>
<reference evidence="1" key="1">
    <citation type="submission" date="2019-03" db="EMBL/GenBank/DDBJ databases">
        <title>Candidatus Syntrophosphaera thermopropionivorans: a novel player in syntrophic propionate oxidation during anaerobic digestion.</title>
        <authorList>
            <person name="Dyksma S."/>
        </authorList>
    </citation>
    <scope>NUCLEOTIDE SEQUENCE</scope>
    <source>
        <strain evidence="1">W5</strain>
    </source>
</reference>
<dbReference type="EMBL" id="SMOG01000027">
    <property type="protein sequence ID" value="TDF72541.1"/>
    <property type="molecule type" value="Genomic_DNA"/>
</dbReference>
<gene>
    <name evidence="1" type="ORF">E0946_06525</name>
</gene>
<evidence type="ECO:0000313" key="2">
    <source>
        <dbReference type="Proteomes" id="UP000294588"/>
    </source>
</evidence>
<accession>A0AC61QI18</accession>
<comment type="caution">
    <text evidence="1">The sequence shown here is derived from an EMBL/GenBank/DDBJ whole genome shotgun (WGS) entry which is preliminary data.</text>
</comment>
<evidence type="ECO:0000313" key="1">
    <source>
        <dbReference type="EMBL" id="TDF72541.1"/>
    </source>
</evidence>
<proteinExistence type="predicted"/>
<organism evidence="1 2">
    <name type="scientific">Candidatus Syntrophosphaera thermopropionivorans</name>
    <dbReference type="NCBI Taxonomy" id="2593015"/>
    <lineage>
        <taxon>Bacteria</taxon>
        <taxon>Pseudomonadati</taxon>
        <taxon>Candidatus Cloacimonadota</taxon>
        <taxon>Candidatus Cloacimonadia</taxon>
        <taxon>Candidatus Cloacimonadales</taxon>
        <taxon>Candidatus Cloacimonadaceae</taxon>
        <taxon>Candidatus Syntrophosphaera</taxon>
    </lineage>
</organism>
<protein>
    <submittedName>
        <fullName evidence="1">Uncharacterized protein</fullName>
    </submittedName>
</protein>
<name>A0AC61QI18_9BACT</name>
<keyword evidence="2" id="KW-1185">Reference proteome</keyword>
<sequence>MEKYPTIQILLNLPQKYIPKAEFVLRTYCSILRLHPQFDYGRRREGVHLYYGSQTAQEYPIKIYFNEETADFFDRLELYPLNKVNFYSYRNEYIPFLFSQSGPIFSFGPQNVIFRKDIIASGFYFLSCWHEYILSLRGESNHRVDFRQSLQYRWDFIDIPVIDVYCQMLWYAMGISLPQFIREIDWDGDKRFSISISHDIDYWNYWIGKQKIDSLLYNLRTWYKRPFAATYKIIGHTFHKNLIHNPRRQLHWIKSKEEKLGVKSTWFLFGKDDFDDERRNYIGNPEIREILLDLLKDQEVGLHGSPEAAFDVNVLLSELHRLQNAGFEVKGYRSHYLCFDYQKSFKILEQAGIQYDSTLGYWESIGFRAGISFPFYPFNIEENRPFRVLEIPLIVMDTTLYSKKAMNLTPNSAVRKLKRMVNLAERYQSHLSLLWHNVNFDPIDFPFWGSVYWSILRYAIKKNGWITTLNDIYNEWVTLS</sequence>